<feature type="region of interest" description="Disordered" evidence="16">
    <location>
        <begin position="279"/>
        <end position="310"/>
    </location>
</feature>
<proteinExistence type="predicted"/>
<feature type="domain" description="Integrase catalytic" evidence="17">
    <location>
        <begin position="1"/>
        <end position="162"/>
    </location>
</feature>
<dbReference type="AlphaFoldDB" id="A0A9Q3BJ64"/>
<keyword evidence="13" id="KW-0511">Multifunctional enzyme</keyword>
<evidence type="ECO:0000256" key="9">
    <source>
        <dbReference type="ARBA" id="ARBA00022908"/>
    </source>
</evidence>
<dbReference type="InterPro" id="IPR013103">
    <property type="entry name" value="RVT_2"/>
</dbReference>
<dbReference type="OrthoDB" id="430476at2759"/>
<keyword evidence="9" id="KW-0229">DNA integration</keyword>
<keyword evidence="11" id="KW-0239">DNA-directed DNA polymerase</keyword>
<dbReference type="SUPFAM" id="SSF53098">
    <property type="entry name" value="Ribonuclease H-like"/>
    <property type="match status" value="1"/>
</dbReference>
<evidence type="ECO:0000256" key="1">
    <source>
        <dbReference type="ARBA" id="ARBA00022578"/>
    </source>
</evidence>
<dbReference type="PANTHER" id="PTHR42648">
    <property type="entry name" value="TRANSPOSASE, PUTATIVE-RELATED"/>
    <property type="match status" value="1"/>
</dbReference>
<dbReference type="GO" id="GO:0003887">
    <property type="term" value="F:DNA-directed DNA polymerase activity"/>
    <property type="evidence" value="ECO:0007669"/>
    <property type="project" value="UniProtKB-KW"/>
</dbReference>
<evidence type="ECO:0000256" key="12">
    <source>
        <dbReference type="ARBA" id="ARBA00023172"/>
    </source>
</evidence>
<dbReference type="GO" id="GO:0004519">
    <property type="term" value="F:endonuclease activity"/>
    <property type="evidence" value="ECO:0007669"/>
    <property type="project" value="UniProtKB-KW"/>
</dbReference>
<keyword evidence="4" id="KW-0479">Metal-binding</keyword>
<evidence type="ECO:0000256" key="5">
    <source>
        <dbReference type="ARBA" id="ARBA00022759"/>
    </source>
</evidence>
<dbReference type="GO" id="GO:0016787">
    <property type="term" value="F:hydrolase activity"/>
    <property type="evidence" value="ECO:0007669"/>
    <property type="project" value="UniProtKB-KW"/>
</dbReference>
<feature type="compositionally biased region" description="Polar residues" evidence="16">
    <location>
        <begin position="299"/>
        <end position="309"/>
    </location>
</feature>
<evidence type="ECO:0000256" key="6">
    <source>
        <dbReference type="ARBA" id="ARBA00022801"/>
    </source>
</evidence>
<comment type="caution">
    <text evidence="18">The sequence shown here is derived from an EMBL/GenBank/DDBJ whole genome shotgun (WGS) entry which is preliminary data.</text>
</comment>
<keyword evidence="2" id="KW-0548">Nucleotidyltransferase</keyword>
<keyword evidence="1" id="KW-0815">Transposition</keyword>
<dbReference type="SUPFAM" id="SSF56672">
    <property type="entry name" value="DNA/RNA polymerases"/>
    <property type="match status" value="1"/>
</dbReference>
<evidence type="ECO:0000256" key="15">
    <source>
        <dbReference type="ARBA" id="ARBA00049244"/>
    </source>
</evidence>
<dbReference type="Pfam" id="PF25597">
    <property type="entry name" value="SH3_retrovirus"/>
    <property type="match status" value="1"/>
</dbReference>
<evidence type="ECO:0000313" key="18">
    <source>
        <dbReference type="EMBL" id="MBW0465891.1"/>
    </source>
</evidence>
<evidence type="ECO:0000256" key="7">
    <source>
        <dbReference type="ARBA" id="ARBA00022842"/>
    </source>
</evidence>
<dbReference type="InterPro" id="IPR036397">
    <property type="entry name" value="RNaseH_sf"/>
</dbReference>
<dbReference type="InterPro" id="IPR043502">
    <property type="entry name" value="DNA/RNA_pol_sf"/>
</dbReference>
<dbReference type="GO" id="GO:0006310">
    <property type="term" value="P:DNA recombination"/>
    <property type="evidence" value="ECO:0007669"/>
    <property type="project" value="UniProtKB-KW"/>
</dbReference>
<accession>A0A9Q3BJ64</accession>
<keyword evidence="12" id="KW-0233">DNA recombination</keyword>
<evidence type="ECO:0000256" key="3">
    <source>
        <dbReference type="ARBA" id="ARBA00022722"/>
    </source>
</evidence>
<dbReference type="Gene3D" id="3.30.420.10">
    <property type="entry name" value="Ribonuclease H-like superfamily/Ribonuclease H"/>
    <property type="match status" value="1"/>
</dbReference>
<name>A0A9Q3BJ64_9BASI</name>
<protein>
    <recommendedName>
        <fullName evidence="17">Integrase catalytic domain-containing protein</fullName>
    </recommendedName>
</protein>
<evidence type="ECO:0000256" key="2">
    <source>
        <dbReference type="ARBA" id="ARBA00022695"/>
    </source>
</evidence>
<dbReference type="GO" id="GO:0032196">
    <property type="term" value="P:transposition"/>
    <property type="evidence" value="ECO:0007669"/>
    <property type="project" value="UniProtKB-KW"/>
</dbReference>
<dbReference type="PROSITE" id="PS50994">
    <property type="entry name" value="INTEGRASE"/>
    <property type="match status" value="1"/>
</dbReference>
<dbReference type="Pfam" id="PF07727">
    <property type="entry name" value="RVT_2"/>
    <property type="match status" value="1"/>
</dbReference>
<keyword evidence="19" id="KW-1185">Reference proteome</keyword>
<comment type="catalytic activity">
    <reaction evidence="15">
        <text>DNA(n) + a 2'-deoxyribonucleoside 5'-triphosphate = DNA(n+1) + diphosphate</text>
        <dbReference type="Rhea" id="RHEA:22508"/>
        <dbReference type="Rhea" id="RHEA-COMP:17339"/>
        <dbReference type="Rhea" id="RHEA-COMP:17340"/>
        <dbReference type="ChEBI" id="CHEBI:33019"/>
        <dbReference type="ChEBI" id="CHEBI:61560"/>
        <dbReference type="ChEBI" id="CHEBI:173112"/>
        <dbReference type="EC" id="2.7.7.7"/>
    </reaction>
</comment>
<keyword evidence="5" id="KW-0255">Endonuclease</keyword>
<evidence type="ECO:0000313" key="19">
    <source>
        <dbReference type="Proteomes" id="UP000765509"/>
    </source>
</evidence>
<keyword evidence="7" id="KW-0460">Magnesium</keyword>
<dbReference type="GO" id="GO:0005634">
    <property type="term" value="C:nucleus"/>
    <property type="evidence" value="ECO:0007669"/>
    <property type="project" value="UniProtKB-ARBA"/>
</dbReference>
<dbReference type="GO" id="GO:0003964">
    <property type="term" value="F:RNA-directed DNA polymerase activity"/>
    <property type="evidence" value="ECO:0007669"/>
    <property type="project" value="UniProtKB-KW"/>
</dbReference>
<dbReference type="GO" id="GO:0015074">
    <property type="term" value="P:DNA integration"/>
    <property type="evidence" value="ECO:0007669"/>
    <property type="project" value="UniProtKB-KW"/>
</dbReference>
<dbReference type="Proteomes" id="UP000765509">
    <property type="component" value="Unassembled WGS sequence"/>
</dbReference>
<evidence type="ECO:0000256" key="11">
    <source>
        <dbReference type="ARBA" id="ARBA00022932"/>
    </source>
</evidence>
<keyword evidence="6" id="KW-0378">Hydrolase</keyword>
<evidence type="ECO:0000256" key="4">
    <source>
        <dbReference type="ARBA" id="ARBA00022723"/>
    </source>
</evidence>
<keyword evidence="8" id="KW-0694">RNA-binding</keyword>
<dbReference type="InterPro" id="IPR001584">
    <property type="entry name" value="Integrase_cat-core"/>
</dbReference>
<evidence type="ECO:0000256" key="8">
    <source>
        <dbReference type="ARBA" id="ARBA00022884"/>
    </source>
</evidence>
<dbReference type="GO" id="GO:0046872">
    <property type="term" value="F:metal ion binding"/>
    <property type="evidence" value="ECO:0007669"/>
    <property type="project" value="UniProtKB-KW"/>
</dbReference>
<organism evidence="18 19">
    <name type="scientific">Austropuccinia psidii MF-1</name>
    <dbReference type="NCBI Taxonomy" id="1389203"/>
    <lineage>
        <taxon>Eukaryota</taxon>
        <taxon>Fungi</taxon>
        <taxon>Dikarya</taxon>
        <taxon>Basidiomycota</taxon>
        <taxon>Pucciniomycotina</taxon>
        <taxon>Pucciniomycetes</taxon>
        <taxon>Pucciniales</taxon>
        <taxon>Sphaerophragmiaceae</taxon>
        <taxon>Austropuccinia</taxon>
    </lineage>
</organism>
<sequence>MDTVHINVVGPITPESVSGFRFLLTIVDQATSFKIIKFLKRKFDSFDQFVIAKTHMEKWHNCKIRKLVSNRGGEFLNQKFEVLANECDFVHIFAPPETPEHNGFAERANCTILEKARCLMSPTNLPNQYWAEAINTALFLSNLSPTPSRDGKSPQFLWSSISPNLTGLRMFGCQSVIHNLKRQRDWKLASPGQEGILLGFENKGSAYRILRLDDLKVVVTRNAVFNERIFPSIPGKTTSVHWKIDGIYELLPLADTYSDRQREGDSISDSEDNLDILNHQESNDESVINSERTNKDQANESPNKSSFNSPIKCDLLNNGRNPCSSEAKAFLTATDDAPKTYHKAIQGKNKVEWESAIQKEILTMKKLEVWDVIELRSDYKLVGTTWVFKIKKDHLNRALEHKARLCAQGFTQTPGIDFDKTYAPTGRLNSLRALIAHASFSGLDFHQIDVKSAFLNARLMETVYLTIPQGLDIDRRKFCLKLNKAIYGLKQAPLAWYTCLKDWLQSVGFSVCKLDPCVFYQKGMEPLWSYVHVDDMGIFGKNIQPFKDQIHEEFSTKDTGPADLLLGVKIQHLEEGITLDQQHFVDSLLDLYRMKDCKAVSTPLVPN</sequence>
<dbReference type="InterPro" id="IPR039537">
    <property type="entry name" value="Retrotran_Ty1/copia-like"/>
</dbReference>
<keyword evidence="10" id="KW-0695">RNA-directed DNA polymerase</keyword>
<evidence type="ECO:0000256" key="10">
    <source>
        <dbReference type="ARBA" id="ARBA00022918"/>
    </source>
</evidence>
<dbReference type="PANTHER" id="PTHR42648:SF11">
    <property type="entry name" value="TRANSPOSON TY4-P GAG-POL POLYPROTEIN"/>
    <property type="match status" value="1"/>
</dbReference>
<keyword evidence="11" id="KW-0808">Transferase</keyword>
<dbReference type="GO" id="GO:0003723">
    <property type="term" value="F:RNA binding"/>
    <property type="evidence" value="ECO:0007669"/>
    <property type="project" value="UniProtKB-KW"/>
</dbReference>
<reference evidence="18" key="1">
    <citation type="submission" date="2021-03" db="EMBL/GenBank/DDBJ databases">
        <title>Draft genome sequence of rust myrtle Austropuccinia psidii MF-1, a brazilian biotype.</title>
        <authorList>
            <person name="Quecine M.C."/>
            <person name="Pachon D.M.R."/>
            <person name="Bonatelli M.L."/>
            <person name="Correr F.H."/>
            <person name="Franceschini L.M."/>
            <person name="Leite T.F."/>
            <person name="Margarido G.R.A."/>
            <person name="Almeida C.A."/>
            <person name="Ferrarezi J.A."/>
            <person name="Labate C.A."/>
        </authorList>
    </citation>
    <scope>NUCLEOTIDE SEQUENCE</scope>
    <source>
        <strain evidence="18">MF-1</strain>
    </source>
</reference>
<keyword evidence="3" id="KW-0540">Nuclease</keyword>
<evidence type="ECO:0000259" key="17">
    <source>
        <dbReference type="PROSITE" id="PS50994"/>
    </source>
</evidence>
<dbReference type="InterPro" id="IPR012337">
    <property type="entry name" value="RNaseH-like_sf"/>
</dbReference>
<evidence type="ECO:0000256" key="16">
    <source>
        <dbReference type="SAM" id="MobiDB-lite"/>
    </source>
</evidence>
<dbReference type="EMBL" id="AVOT02001153">
    <property type="protein sequence ID" value="MBW0465891.1"/>
    <property type="molecule type" value="Genomic_DNA"/>
</dbReference>
<evidence type="ECO:0000256" key="14">
    <source>
        <dbReference type="ARBA" id="ARBA00048173"/>
    </source>
</evidence>
<dbReference type="InterPro" id="IPR057670">
    <property type="entry name" value="SH3_retrovirus"/>
</dbReference>
<comment type="catalytic activity">
    <reaction evidence="14">
        <text>DNA(n) + a 2'-deoxyribonucleoside 5'-triphosphate = DNA(n+1) + diphosphate</text>
        <dbReference type="Rhea" id="RHEA:22508"/>
        <dbReference type="Rhea" id="RHEA-COMP:17339"/>
        <dbReference type="Rhea" id="RHEA-COMP:17340"/>
        <dbReference type="ChEBI" id="CHEBI:33019"/>
        <dbReference type="ChEBI" id="CHEBI:61560"/>
        <dbReference type="ChEBI" id="CHEBI:173112"/>
        <dbReference type="EC" id="2.7.7.49"/>
    </reaction>
</comment>
<gene>
    <name evidence="18" type="ORF">O181_005606</name>
</gene>
<evidence type="ECO:0000256" key="13">
    <source>
        <dbReference type="ARBA" id="ARBA00023268"/>
    </source>
</evidence>